<evidence type="ECO:0000313" key="1">
    <source>
        <dbReference type="EMBL" id="KAI5679246.1"/>
    </source>
</evidence>
<keyword evidence="2" id="KW-1185">Reference proteome</keyword>
<evidence type="ECO:0000313" key="2">
    <source>
        <dbReference type="Proteomes" id="UP001060085"/>
    </source>
</evidence>
<name>A0ACC0C2T7_CATRO</name>
<dbReference type="EMBL" id="CM044702">
    <property type="protein sequence ID" value="KAI5679246.1"/>
    <property type="molecule type" value="Genomic_DNA"/>
</dbReference>
<gene>
    <name evidence="1" type="ORF">M9H77_10196</name>
</gene>
<sequence length="871" mass="96240">MDFQQPHRFMRPPPTPPHPPHPPPPQPQPPTMSMPPADPYLHHQSQRLPVPPPNHWYTHQFQYHHSSSPPPPPPPPHAPPQHQQWAPGPPHSDHYAQPPPFPGPSPYAAHHPAPHNQYPPPPHAHQLPPLPPRPHVPPQIPQSYPQVVQDWGNTNWSHHQSWEYQANTNGEDWAAKARAWAAAKVASDSQQTQPPSYAVKEGSLAGESVAVYPGRDSSISPSVHQQEVPSSYSSITGDPGRGIDPTAMHSDYAFAPPAEPSVVYPSLPAVLPSGPQVDPSAVVPSPAPPHSGPIFGRMPGPSFQTTVSSINTPFGIGAGPELHPITTFSGDSYGVSGVPERPKKASVPNWLREEIIKKKPVIASLAQESQKEDALSAEDDVGDKSYGKGDQADSKSVASSRSIEEEDEDEDEVEAARTAALNQEIKRVLTEVLLKVTDELFDEIATKVLNEDDSTSEADHLAAVSDHKGSPFIPPVPISDTSPKVVQVKAQETNSHDAREESAHNTPVNVLGLANYASEDDEDNEIQSSEGVNKENTAHLQSSSSKFSKGMDVVVNGDSREETRDRIDHRATIGPTSTLNASIVNDVELGEERARVASVQQGSTVSSRMEPGLAENELQTGFNDAKKKLGSKVLETEKPVEKLASQKSAADDSHGRDTRNSSDKKDRRKDERSSSGKDQKMKELDTNKERGNGSRSKHDEKHKKERRIDENGSKDRVKEKAYSDSRKRPSPDYVKEGRREREGDRKAGDKEDSGRKRERTRDDKREKPRHTNGGETSRHKRHRSSSRDNKDGSTVSGASDSSNESSDNSRRKLRTKRHRSPTVRSKKRQVSRSPHSKHSQRRHSPYSSLETTRGRRSRSRSRSRSPVRRRR</sequence>
<reference evidence="2" key="1">
    <citation type="journal article" date="2023" name="Nat. Plants">
        <title>Single-cell RNA sequencing provides a high-resolution roadmap for understanding the multicellular compartmentation of specialized metabolism.</title>
        <authorList>
            <person name="Sun S."/>
            <person name="Shen X."/>
            <person name="Li Y."/>
            <person name="Li Y."/>
            <person name="Wang S."/>
            <person name="Li R."/>
            <person name="Zhang H."/>
            <person name="Shen G."/>
            <person name="Guo B."/>
            <person name="Wei J."/>
            <person name="Xu J."/>
            <person name="St-Pierre B."/>
            <person name="Chen S."/>
            <person name="Sun C."/>
        </authorList>
    </citation>
    <scope>NUCLEOTIDE SEQUENCE [LARGE SCALE GENOMIC DNA]</scope>
</reference>
<proteinExistence type="predicted"/>
<protein>
    <submittedName>
        <fullName evidence="1">Uncharacterized protein</fullName>
    </submittedName>
</protein>
<comment type="caution">
    <text evidence="1">The sequence shown here is derived from an EMBL/GenBank/DDBJ whole genome shotgun (WGS) entry which is preliminary data.</text>
</comment>
<accession>A0ACC0C2T7</accession>
<organism evidence="1 2">
    <name type="scientific">Catharanthus roseus</name>
    <name type="common">Madagascar periwinkle</name>
    <name type="synonym">Vinca rosea</name>
    <dbReference type="NCBI Taxonomy" id="4058"/>
    <lineage>
        <taxon>Eukaryota</taxon>
        <taxon>Viridiplantae</taxon>
        <taxon>Streptophyta</taxon>
        <taxon>Embryophyta</taxon>
        <taxon>Tracheophyta</taxon>
        <taxon>Spermatophyta</taxon>
        <taxon>Magnoliopsida</taxon>
        <taxon>eudicotyledons</taxon>
        <taxon>Gunneridae</taxon>
        <taxon>Pentapetalae</taxon>
        <taxon>asterids</taxon>
        <taxon>lamiids</taxon>
        <taxon>Gentianales</taxon>
        <taxon>Apocynaceae</taxon>
        <taxon>Rauvolfioideae</taxon>
        <taxon>Vinceae</taxon>
        <taxon>Catharanthinae</taxon>
        <taxon>Catharanthus</taxon>
    </lineage>
</organism>
<dbReference type="Proteomes" id="UP001060085">
    <property type="component" value="Linkage Group LG02"/>
</dbReference>